<feature type="compositionally biased region" description="Polar residues" evidence="1">
    <location>
        <begin position="604"/>
        <end position="618"/>
    </location>
</feature>
<evidence type="ECO:0000313" key="2">
    <source>
        <dbReference type="EMBL" id="KIO30527.1"/>
    </source>
</evidence>
<evidence type="ECO:0000313" key="3">
    <source>
        <dbReference type="Proteomes" id="UP000054248"/>
    </source>
</evidence>
<reference evidence="3" key="2">
    <citation type="submission" date="2015-01" db="EMBL/GenBank/DDBJ databases">
        <title>Evolutionary Origins and Diversification of the Mycorrhizal Mutualists.</title>
        <authorList>
            <consortium name="DOE Joint Genome Institute"/>
            <consortium name="Mycorrhizal Genomics Consortium"/>
            <person name="Kohler A."/>
            <person name="Kuo A."/>
            <person name="Nagy L.G."/>
            <person name="Floudas D."/>
            <person name="Copeland A."/>
            <person name="Barry K.W."/>
            <person name="Cichocki N."/>
            <person name="Veneault-Fourrey C."/>
            <person name="LaButti K."/>
            <person name="Lindquist E.A."/>
            <person name="Lipzen A."/>
            <person name="Lundell T."/>
            <person name="Morin E."/>
            <person name="Murat C."/>
            <person name="Riley R."/>
            <person name="Ohm R."/>
            <person name="Sun H."/>
            <person name="Tunlid A."/>
            <person name="Henrissat B."/>
            <person name="Grigoriev I.V."/>
            <person name="Hibbett D.S."/>
            <person name="Martin F."/>
        </authorList>
    </citation>
    <scope>NUCLEOTIDE SEQUENCE [LARGE SCALE GENOMIC DNA]</scope>
    <source>
        <strain evidence="3">MUT 4182</strain>
    </source>
</reference>
<organism evidence="2 3">
    <name type="scientific">Tulasnella calospora MUT 4182</name>
    <dbReference type="NCBI Taxonomy" id="1051891"/>
    <lineage>
        <taxon>Eukaryota</taxon>
        <taxon>Fungi</taxon>
        <taxon>Dikarya</taxon>
        <taxon>Basidiomycota</taxon>
        <taxon>Agaricomycotina</taxon>
        <taxon>Agaricomycetes</taxon>
        <taxon>Cantharellales</taxon>
        <taxon>Tulasnellaceae</taxon>
        <taxon>Tulasnella</taxon>
    </lineage>
</organism>
<feature type="region of interest" description="Disordered" evidence="1">
    <location>
        <begin position="43"/>
        <end position="69"/>
    </location>
</feature>
<feature type="compositionally biased region" description="Pro residues" evidence="1">
    <location>
        <begin position="439"/>
        <end position="451"/>
    </location>
</feature>
<dbReference type="Proteomes" id="UP000054248">
    <property type="component" value="Unassembled WGS sequence"/>
</dbReference>
<sequence length="627" mass="67026">MRHHSNPESLVDFGEFLRQIDRERTISAGMGEAENVVVLDASTSSAKPLPPPPSALISSNPKPSGKNPLISALKEVLGGGGNNQSLTVPKDSVVPSFGRGGIARTNTKSSKSSKESSRGKKDPYYAHIPFGSPPSPTQMYFPPNSNLPFHRAKQVVDPWAPVSLQADISYFVRKPKGTVQDAAEHVGRARAMAASPAPTTSSVSTTSSDGPHDSFGTGLEGKPPALAITTTFDKNKPPKRRSKSFSSSVPPEPALTAPSPKTGPSIGVFLHPAQAALEARLKYQVEEAKGKSKDGVRVVVQPVDDHSTRDVDVISMVDTEADDLISLSGFPLPPSTPATAARDRLFSLPVTPTPIPAEPKGRQHSTSGGLQPPPRAMGPRPQARNTLPTMPAPSQTYRQPQVTLPSLDVSPWIPPLPSRPPPPVKLPSTPVSPARSKPLGPPPSIPLPPIPTSSSPPLFGSAPSMTRRGSLPERAASSPPSSLPTNYGQSFPDHLSHRPHQTSQPSQQPWLPPLHTEIRLSPDMTSMLTQGVSPVSEHSSAPDQDYLQQLALERERQELEERVRGLMWLVTSLEQESQTGHDEVERVDRALTPRGAGTGLRTPSPATTDGRSSTSTERAVTYLPYAR</sequence>
<feature type="compositionally biased region" description="Polar residues" evidence="1">
    <location>
        <begin position="383"/>
        <end position="404"/>
    </location>
</feature>
<name>A0A0C3M9Z9_9AGAM</name>
<feature type="region of interest" description="Disordered" evidence="1">
    <location>
        <begin position="190"/>
        <end position="266"/>
    </location>
</feature>
<dbReference type="EMBL" id="KN822971">
    <property type="protein sequence ID" value="KIO30527.1"/>
    <property type="molecule type" value="Genomic_DNA"/>
</dbReference>
<feature type="region of interest" description="Disordered" evidence="1">
    <location>
        <begin position="575"/>
        <end position="627"/>
    </location>
</feature>
<keyword evidence="3" id="KW-1185">Reference proteome</keyword>
<feature type="compositionally biased region" description="Polar residues" evidence="1">
    <location>
        <begin position="478"/>
        <end position="489"/>
    </location>
</feature>
<protein>
    <submittedName>
        <fullName evidence="2">Uncharacterized protein</fullName>
    </submittedName>
</protein>
<feature type="region of interest" description="Disordered" evidence="1">
    <location>
        <begin position="349"/>
        <end position="514"/>
    </location>
</feature>
<accession>A0A0C3M9Z9</accession>
<feature type="region of interest" description="Disordered" evidence="1">
    <location>
        <begin position="81"/>
        <end position="126"/>
    </location>
</feature>
<feature type="compositionally biased region" description="Pro residues" evidence="1">
    <location>
        <begin position="412"/>
        <end position="425"/>
    </location>
</feature>
<feature type="compositionally biased region" description="Low complexity" evidence="1">
    <location>
        <begin position="191"/>
        <end position="208"/>
    </location>
</feature>
<gene>
    <name evidence="2" type="ORF">M407DRAFT_152201</name>
</gene>
<feature type="compositionally biased region" description="Basic and acidic residues" evidence="1">
    <location>
        <begin position="579"/>
        <end position="591"/>
    </location>
</feature>
<reference evidence="2 3" key="1">
    <citation type="submission" date="2014-04" db="EMBL/GenBank/DDBJ databases">
        <authorList>
            <consortium name="DOE Joint Genome Institute"/>
            <person name="Kuo A."/>
            <person name="Girlanda M."/>
            <person name="Perotto S."/>
            <person name="Kohler A."/>
            <person name="Nagy L.G."/>
            <person name="Floudas D."/>
            <person name="Copeland A."/>
            <person name="Barry K.W."/>
            <person name="Cichocki N."/>
            <person name="Veneault-Fourrey C."/>
            <person name="LaButti K."/>
            <person name="Lindquist E.A."/>
            <person name="Lipzen A."/>
            <person name="Lundell T."/>
            <person name="Morin E."/>
            <person name="Murat C."/>
            <person name="Sun H."/>
            <person name="Tunlid A."/>
            <person name="Henrissat B."/>
            <person name="Grigoriev I.V."/>
            <person name="Hibbett D.S."/>
            <person name="Martin F."/>
            <person name="Nordberg H.P."/>
            <person name="Cantor M.N."/>
            <person name="Hua S.X."/>
        </authorList>
    </citation>
    <scope>NUCLEOTIDE SEQUENCE [LARGE SCALE GENOMIC DNA]</scope>
    <source>
        <strain evidence="2 3">MUT 4182</strain>
    </source>
</reference>
<dbReference type="AlphaFoldDB" id="A0A0C3M9Z9"/>
<feature type="compositionally biased region" description="Basic and acidic residues" evidence="1">
    <location>
        <begin position="112"/>
        <end position="124"/>
    </location>
</feature>
<dbReference type="OrthoDB" id="3244926at2759"/>
<evidence type="ECO:0000256" key="1">
    <source>
        <dbReference type="SAM" id="MobiDB-lite"/>
    </source>
</evidence>
<dbReference type="HOGENOM" id="CLU_436277_0_0_1"/>
<proteinExistence type="predicted"/>